<organism evidence="1 2">
    <name type="scientific">Triticum urartu</name>
    <name type="common">Red wild einkorn</name>
    <name type="synonym">Crithodium urartu</name>
    <dbReference type="NCBI Taxonomy" id="4572"/>
    <lineage>
        <taxon>Eukaryota</taxon>
        <taxon>Viridiplantae</taxon>
        <taxon>Streptophyta</taxon>
        <taxon>Embryophyta</taxon>
        <taxon>Tracheophyta</taxon>
        <taxon>Spermatophyta</taxon>
        <taxon>Magnoliopsida</taxon>
        <taxon>Liliopsida</taxon>
        <taxon>Poales</taxon>
        <taxon>Poaceae</taxon>
        <taxon>BOP clade</taxon>
        <taxon>Pooideae</taxon>
        <taxon>Triticodae</taxon>
        <taxon>Triticeae</taxon>
        <taxon>Triticinae</taxon>
        <taxon>Triticum</taxon>
    </lineage>
</organism>
<reference evidence="1" key="3">
    <citation type="submission" date="2022-06" db="UniProtKB">
        <authorList>
            <consortium name="EnsemblPlants"/>
        </authorList>
    </citation>
    <scope>IDENTIFICATION</scope>
</reference>
<sequence length="67" mass="7602">MYAGYISRAKISGHQEVINYASIIELQIWHVRIRRPDASKLGVDTPLLTGQMLIFHFLPTPLNPSLI</sequence>
<dbReference type="EnsemblPlants" id="TuG1812G0700005011.01.T01">
    <property type="protein sequence ID" value="TuG1812G0700005011.01.T01"/>
    <property type="gene ID" value="TuG1812G0700005011.01"/>
</dbReference>
<name>A0A8R7V641_TRIUA</name>
<dbReference type="Gramene" id="TuG1812G0700005011.01.T01">
    <property type="protein sequence ID" value="TuG1812G0700005011.01.T01"/>
    <property type="gene ID" value="TuG1812G0700005011.01"/>
</dbReference>
<dbReference type="Proteomes" id="UP000015106">
    <property type="component" value="Chromosome 7"/>
</dbReference>
<keyword evidence="2" id="KW-1185">Reference proteome</keyword>
<dbReference type="AlphaFoldDB" id="A0A8R7V641"/>
<protein>
    <submittedName>
        <fullName evidence="1">Uncharacterized protein</fullName>
    </submittedName>
</protein>
<evidence type="ECO:0000313" key="1">
    <source>
        <dbReference type="EnsemblPlants" id="TuG1812G0700005011.01.T01"/>
    </source>
</evidence>
<proteinExistence type="predicted"/>
<reference evidence="1" key="2">
    <citation type="submission" date="2018-03" db="EMBL/GenBank/DDBJ databases">
        <title>The Triticum urartu genome reveals the dynamic nature of wheat genome evolution.</title>
        <authorList>
            <person name="Ling H."/>
            <person name="Ma B."/>
            <person name="Shi X."/>
            <person name="Liu H."/>
            <person name="Dong L."/>
            <person name="Sun H."/>
            <person name="Cao Y."/>
            <person name="Gao Q."/>
            <person name="Zheng S."/>
            <person name="Li Y."/>
            <person name="Yu Y."/>
            <person name="Du H."/>
            <person name="Qi M."/>
            <person name="Li Y."/>
            <person name="Yu H."/>
            <person name="Cui Y."/>
            <person name="Wang N."/>
            <person name="Chen C."/>
            <person name="Wu H."/>
            <person name="Zhao Y."/>
            <person name="Zhang J."/>
            <person name="Li Y."/>
            <person name="Zhou W."/>
            <person name="Zhang B."/>
            <person name="Hu W."/>
            <person name="Eijk M."/>
            <person name="Tang J."/>
            <person name="Witsenboer H."/>
            <person name="Zhao S."/>
            <person name="Li Z."/>
            <person name="Zhang A."/>
            <person name="Wang D."/>
            <person name="Liang C."/>
        </authorList>
    </citation>
    <scope>NUCLEOTIDE SEQUENCE [LARGE SCALE GENOMIC DNA]</scope>
    <source>
        <strain evidence="1">cv. G1812</strain>
    </source>
</reference>
<evidence type="ECO:0000313" key="2">
    <source>
        <dbReference type="Proteomes" id="UP000015106"/>
    </source>
</evidence>
<accession>A0A8R7V641</accession>
<reference evidence="2" key="1">
    <citation type="journal article" date="2013" name="Nature">
        <title>Draft genome of the wheat A-genome progenitor Triticum urartu.</title>
        <authorList>
            <person name="Ling H.Q."/>
            <person name="Zhao S."/>
            <person name="Liu D."/>
            <person name="Wang J."/>
            <person name="Sun H."/>
            <person name="Zhang C."/>
            <person name="Fan H."/>
            <person name="Li D."/>
            <person name="Dong L."/>
            <person name="Tao Y."/>
            <person name="Gao C."/>
            <person name="Wu H."/>
            <person name="Li Y."/>
            <person name="Cui Y."/>
            <person name="Guo X."/>
            <person name="Zheng S."/>
            <person name="Wang B."/>
            <person name="Yu K."/>
            <person name="Liang Q."/>
            <person name="Yang W."/>
            <person name="Lou X."/>
            <person name="Chen J."/>
            <person name="Feng M."/>
            <person name="Jian J."/>
            <person name="Zhang X."/>
            <person name="Luo G."/>
            <person name="Jiang Y."/>
            <person name="Liu J."/>
            <person name="Wang Z."/>
            <person name="Sha Y."/>
            <person name="Zhang B."/>
            <person name="Wu H."/>
            <person name="Tang D."/>
            <person name="Shen Q."/>
            <person name="Xue P."/>
            <person name="Zou S."/>
            <person name="Wang X."/>
            <person name="Liu X."/>
            <person name="Wang F."/>
            <person name="Yang Y."/>
            <person name="An X."/>
            <person name="Dong Z."/>
            <person name="Zhang K."/>
            <person name="Zhang X."/>
            <person name="Luo M.C."/>
            <person name="Dvorak J."/>
            <person name="Tong Y."/>
            <person name="Wang J."/>
            <person name="Yang H."/>
            <person name="Li Z."/>
            <person name="Wang D."/>
            <person name="Zhang A."/>
            <person name="Wang J."/>
        </authorList>
    </citation>
    <scope>NUCLEOTIDE SEQUENCE</scope>
    <source>
        <strain evidence="2">cv. G1812</strain>
    </source>
</reference>